<gene>
    <name evidence="7" type="primary">106054271</name>
</gene>
<evidence type="ECO:0000256" key="2">
    <source>
        <dbReference type="ARBA" id="ARBA00022692"/>
    </source>
</evidence>
<name>A0A2C9JDE9_BIOGL</name>
<dbReference type="Proteomes" id="UP000076420">
    <property type="component" value="Unassembled WGS sequence"/>
</dbReference>
<protein>
    <recommendedName>
        <fullName evidence="6">Fatty acid hydroxylase domain-containing protein</fullName>
    </recommendedName>
</protein>
<evidence type="ECO:0000256" key="5">
    <source>
        <dbReference type="SAM" id="Phobius"/>
    </source>
</evidence>
<dbReference type="STRING" id="6526.A0A2C9JDE9"/>
<evidence type="ECO:0000313" key="7">
    <source>
        <dbReference type="EnsemblMetazoa" id="BGLB000975-PB"/>
    </source>
</evidence>
<dbReference type="GO" id="GO:0016020">
    <property type="term" value="C:membrane"/>
    <property type="evidence" value="ECO:0007669"/>
    <property type="project" value="UniProtKB-SubCell"/>
</dbReference>
<dbReference type="Pfam" id="PF04116">
    <property type="entry name" value="FA_hydroxylase"/>
    <property type="match status" value="1"/>
</dbReference>
<keyword evidence="2 5" id="KW-0812">Transmembrane</keyword>
<dbReference type="GO" id="GO:0005506">
    <property type="term" value="F:iron ion binding"/>
    <property type="evidence" value="ECO:0007669"/>
    <property type="project" value="InterPro"/>
</dbReference>
<dbReference type="PANTHER" id="PTHR11863">
    <property type="entry name" value="STEROL DESATURASE"/>
    <property type="match status" value="1"/>
</dbReference>
<dbReference type="GO" id="GO:0016491">
    <property type="term" value="F:oxidoreductase activity"/>
    <property type="evidence" value="ECO:0007669"/>
    <property type="project" value="InterPro"/>
</dbReference>
<dbReference type="VEuPathDB" id="VectorBase:BGLAX_041775"/>
<dbReference type="InterPro" id="IPR006694">
    <property type="entry name" value="Fatty_acid_hydroxylase"/>
</dbReference>
<dbReference type="AlphaFoldDB" id="A0A2C9JDE9"/>
<evidence type="ECO:0000313" key="8">
    <source>
        <dbReference type="Proteomes" id="UP000076420"/>
    </source>
</evidence>
<feature type="domain" description="Fatty acid hydroxylase" evidence="6">
    <location>
        <begin position="170"/>
        <end position="303"/>
    </location>
</feature>
<feature type="transmembrane region" description="Helical" evidence="5">
    <location>
        <begin position="80"/>
        <end position="101"/>
    </location>
</feature>
<keyword evidence="4 5" id="KW-0472">Membrane</keyword>
<dbReference type="OrthoDB" id="1658724at2759"/>
<evidence type="ECO:0000256" key="1">
    <source>
        <dbReference type="ARBA" id="ARBA00004370"/>
    </source>
</evidence>
<dbReference type="InterPro" id="IPR050307">
    <property type="entry name" value="Sterol_Desaturase_Related"/>
</dbReference>
<dbReference type="KEGG" id="bgt:106054271"/>
<evidence type="ECO:0000256" key="4">
    <source>
        <dbReference type="ARBA" id="ARBA00023136"/>
    </source>
</evidence>
<keyword evidence="3 5" id="KW-1133">Transmembrane helix</keyword>
<evidence type="ECO:0000256" key="3">
    <source>
        <dbReference type="ARBA" id="ARBA00022989"/>
    </source>
</evidence>
<dbReference type="VEuPathDB" id="VectorBase:BGLB000975"/>
<evidence type="ECO:0000259" key="6">
    <source>
        <dbReference type="Pfam" id="PF04116"/>
    </source>
</evidence>
<proteinExistence type="predicted"/>
<organism evidence="7 8">
    <name type="scientific">Biomphalaria glabrata</name>
    <name type="common">Bloodfluke planorb</name>
    <name type="synonym">Freshwater snail</name>
    <dbReference type="NCBI Taxonomy" id="6526"/>
    <lineage>
        <taxon>Eukaryota</taxon>
        <taxon>Metazoa</taxon>
        <taxon>Spiralia</taxon>
        <taxon>Lophotrochozoa</taxon>
        <taxon>Mollusca</taxon>
        <taxon>Gastropoda</taxon>
        <taxon>Heterobranchia</taxon>
        <taxon>Euthyneura</taxon>
        <taxon>Panpulmonata</taxon>
        <taxon>Hygrophila</taxon>
        <taxon>Lymnaeoidea</taxon>
        <taxon>Planorbidae</taxon>
        <taxon>Biomphalaria</taxon>
    </lineage>
</organism>
<dbReference type="GO" id="GO:0008610">
    <property type="term" value="P:lipid biosynthetic process"/>
    <property type="evidence" value="ECO:0007669"/>
    <property type="project" value="InterPro"/>
</dbReference>
<dbReference type="EnsemblMetazoa" id="BGLB000975-RB">
    <property type="protein sequence ID" value="BGLB000975-PB"/>
    <property type="gene ID" value="BGLB000975"/>
</dbReference>
<sequence length="332" mass="38885">MALKGDNQTSAIKRLYNLEYCLKMGIPALQNATGIFNAALFLPDYVTRFLTRSTTRSILQIVWDFRCGYEPYLESPVFPIILSVVFYFVTCLPFTLLDIVCPKQAWYRKYKIQVDKEVTKDQIFDALSLTFWNHILLVLPRAVAQWIWCPVMPLPEEAPSLFEFCWHQMAGLFLFDLQYFCWHVGHHKIRFLYKHIHAVHHHFSSPFAWVTQYLHPLELAAFGFLITANTWVFNCHPLTAWSYMLVSIIVSVEAHIGFDFPFLLHNLDPTGNFGGPTKHDMHHQKPHTNYQPFFNHWDRLFGTYCPPVKCCGVRNKTLQDNKKHTRQSKKVN</sequence>
<reference evidence="7" key="1">
    <citation type="submission" date="2020-05" db="UniProtKB">
        <authorList>
            <consortium name="EnsemblMetazoa"/>
        </authorList>
    </citation>
    <scope>IDENTIFICATION</scope>
    <source>
        <strain evidence="7">BB02</strain>
    </source>
</reference>
<comment type="subcellular location">
    <subcellularLocation>
        <location evidence="1">Membrane</location>
    </subcellularLocation>
</comment>
<accession>A0A2C9JDE9</accession>